<sequence>MINITNILQVLAGCLLAAFGITLLQHADLVTGGTAGLALGLTYVLPLSFSAVFFIINLPFYVFSVVHMGWNFTLNTIAAVSLLSALTSLDYFLPAFSIHPAAGAIFGGVSIGAGISILFMNNTSLGGANILALFLQRRFQWNPGKVNLSFDILAVAVGLASVGLIAGAYSTLSIIATAFVLSIAKGKIAASRPVPKAKPRATRQGALIEKQ</sequence>
<dbReference type="GO" id="GO:0005886">
    <property type="term" value="C:plasma membrane"/>
    <property type="evidence" value="ECO:0007669"/>
    <property type="project" value="UniProtKB-SubCell"/>
</dbReference>
<name>A0A1H2WZM8_9BACI</name>
<evidence type="ECO:0000256" key="5">
    <source>
        <dbReference type="ARBA" id="ARBA00023136"/>
    </source>
</evidence>
<dbReference type="PANTHER" id="PTHR33545">
    <property type="entry name" value="UPF0750 MEMBRANE PROTEIN YITT-RELATED"/>
    <property type="match status" value="1"/>
</dbReference>
<dbReference type="Proteomes" id="UP000199488">
    <property type="component" value="Unassembled WGS sequence"/>
</dbReference>
<proteinExistence type="predicted"/>
<evidence type="ECO:0000256" key="2">
    <source>
        <dbReference type="ARBA" id="ARBA00022475"/>
    </source>
</evidence>
<evidence type="ECO:0000313" key="8">
    <source>
        <dbReference type="Proteomes" id="UP000199488"/>
    </source>
</evidence>
<reference evidence="7 8" key="1">
    <citation type="submission" date="2016-10" db="EMBL/GenBank/DDBJ databases">
        <authorList>
            <person name="de Groot N.N."/>
        </authorList>
    </citation>
    <scope>NUCLEOTIDE SEQUENCE [LARGE SCALE GENOMIC DNA]</scope>
    <source>
        <strain evidence="7 8">DSM 23126</strain>
    </source>
</reference>
<evidence type="ECO:0000313" key="7">
    <source>
        <dbReference type="EMBL" id="SDW85409.1"/>
    </source>
</evidence>
<organism evidence="7 8">
    <name type="scientific">Marinococcus luteus</name>
    <dbReference type="NCBI Taxonomy" id="1122204"/>
    <lineage>
        <taxon>Bacteria</taxon>
        <taxon>Bacillati</taxon>
        <taxon>Bacillota</taxon>
        <taxon>Bacilli</taxon>
        <taxon>Bacillales</taxon>
        <taxon>Bacillaceae</taxon>
        <taxon>Marinococcus</taxon>
    </lineage>
</organism>
<feature type="transmembrane region" description="Helical" evidence="6">
    <location>
        <begin position="172"/>
        <end position="190"/>
    </location>
</feature>
<keyword evidence="2" id="KW-1003">Cell membrane</keyword>
<feature type="transmembrane region" description="Helical" evidence="6">
    <location>
        <begin position="146"/>
        <end position="166"/>
    </location>
</feature>
<gene>
    <name evidence="7" type="ORF">SAMN05421781_2547</name>
</gene>
<dbReference type="RefSeq" id="WP_245724092.1">
    <property type="nucleotide sequence ID" value="NZ_FNNC01000006.1"/>
</dbReference>
<feature type="transmembrane region" description="Helical" evidence="6">
    <location>
        <begin position="72"/>
        <end position="93"/>
    </location>
</feature>
<dbReference type="AlphaFoldDB" id="A0A1H2WZM8"/>
<feature type="transmembrane region" description="Helical" evidence="6">
    <location>
        <begin position="105"/>
        <end position="134"/>
    </location>
</feature>
<dbReference type="PANTHER" id="PTHR33545:SF5">
    <property type="entry name" value="UPF0750 MEMBRANE PROTEIN YITT"/>
    <property type="match status" value="1"/>
</dbReference>
<evidence type="ECO:0000256" key="1">
    <source>
        <dbReference type="ARBA" id="ARBA00004651"/>
    </source>
</evidence>
<keyword evidence="8" id="KW-1185">Reference proteome</keyword>
<dbReference type="Pfam" id="PF02588">
    <property type="entry name" value="YitT_membrane"/>
    <property type="match status" value="1"/>
</dbReference>
<protein>
    <submittedName>
        <fullName evidence="7">Uncharacterized membrane-anchored protein YitT, contains DUF161 and DUF2179 domains</fullName>
    </submittedName>
</protein>
<evidence type="ECO:0000256" key="6">
    <source>
        <dbReference type="SAM" id="Phobius"/>
    </source>
</evidence>
<keyword evidence="4 6" id="KW-1133">Transmembrane helix</keyword>
<dbReference type="EMBL" id="FNNC01000006">
    <property type="protein sequence ID" value="SDW85409.1"/>
    <property type="molecule type" value="Genomic_DNA"/>
</dbReference>
<evidence type="ECO:0000256" key="3">
    <source>
        <dbReference type="ARBA" id="ARBA00022692"/>
    </source>
</evidence>
<dbReference type="InterPro" id="IPR051461">
    <property type="entry name" value="UPF0750_membrane"/>
</dbReference>
<feature type="transmembrane region" description="Helical" evidence="6">
    <location>
        <begin position="37"/>
        <end position="60"/>
    </location>
</feature>
<evidence type="ECO:0000256" key="4">
    <source>
        <dbReference type="ARBA" id="ARBA00022989"/>
    </source>
</evidence>
<dbReference type="STRING" id="1122204.SAMN05421781_2547"/>
<comment type="subcellular location">
    <subcellularLocation>
        <location evidence="1">Cell membrane</location>
        <topology evidence="1">Multi-pass membrane protein</topology>
    </subcellularLocation>
</comment>
<dbReference type="InterPro" id="IPR003740">
    <property type="entry name" value="YitT"/>
</dbReference>
<accession>A0A1H2WZM8</accession>
<keyword evidence="3 6" id="KW-0812">Transmembrane</keyword>
<keyword evidence="5 6" id="KW-0472">Membrane</keyword>